<evidence type="ECO:0000256" key="3">
    <source>
        <dbReference type="SAM" id="MobiDB-lite"/>
    </source>
</evidence>
<reference evidence="5" key="1">
    <citation type="journal article" date="2019" name="bioRxiv">
        <title>The Genome of the Zebra Mussel, Dreissena polymorpha: A Resource for Invasive Species Research.</title>
        <authorList>
            <person name="McCartney M.A."/>
            <person name="Auch B."/>
            <person name="Kono T."/>
            <person name="Mallez S."/>
            <person name="Zhang Y."/>
            <person name="Obille A."/>
            <person name="Becker A."/>
            <person name="Abrahante J.E."/>
            <person name="Garbe J."/>
            <person name="Badalamenti J.P."/>
            <person name="Herman A."/>
            <person name="Mangelson H."/>
            <person name="Liachko I."/>
            <person name="Sullivan S."/>
            <person name="Sone E.D."/>
            <person name="Koren S."/>
            <person name="Silverstein K.A.T."/>
            <person name="Beckman K.B."/>
            <person name="Gohl D.M."/>
        </authorList>
    </citation>
    <scope>NUCLEOTIDE SEQUENCE</scope>
    <source>
        <strain evidence="5">Duluth1</strain>
        <tissue evidence="5">Whole animal</tissue>
    </source>
</reference>
<gene>
    <name evidence="5" type="ORF">DPMN_149541</name>
</gene>
<comment type="caution">
    <text evidence="5">The sequence shown here is derived from an EMBL/GenBank/DDBJ whole genome shotgun (WGS) entry which is preliminary data.</text>
</comment>
<dbReference type="Proteomes" id="UP000828390">
    <property type="component" value="Unassembled WGS sequence"/>
</dbReference>
<dbReference type="EMBL" id="JAIWYP010000007">
    <property type="protein sequence ID" value="KAH3795978.1"/>
    <property type="molecule type" value="Genomic_DNA"/>
</dbReference>
<dbReference type="SUPFAM" id="SSF68906">
    <property type="entry name" value="SAP domain"/>
    <property type="match status" value="1"/>
</dbReference>
<evidence type="ECO:0000256" key="1">
    <source>
        <dbReference type="ARBA" id="ARBA00022553"/>
    </source>
</evidence>
<dbReference type="InterPro" id="IPR003034">
    <property type="entry name" value="SAP_dom"/>
</dbReference>
<feature type="compositionally biased region" description="Basic and acidic residues" evidence="3">
    <location>
        <begin position="55"/>
        <end position="74"/>
    </location>
</feature>
<name>A0A9D4J527_DREPO</name>
<accession>A0A9D4J527</accession>
<dbReference type="PANTHER" id="PTHR46551:SF1">
    <property type="entry name" value="SAP DOMAIN-CONTAINING RIBONUCLEOPROTEIN"/>
    <property type="match status" value="1"/>
</dbReference>
<evidence type="ECO:0000259" key="4">
    <source>
        <dbReference type="PROSITE" id="PS50800"/>
    </source>
</evidence>
<feature type="domain" description="SAP" evidence="4">
    <location>
        <begin position="8"/>
        <end position="42"/>
    </location>
</feature>
<dbReference type="InterPro" id="IPR052240">
    <property type="entry name" value="SAP_domain_ribonucleoprotein"/>
</dbReference>
<keyword evidence="1" id="KW-0597">Phosphoprotein</keyword>
<evidence type="ECO:0000313" key="6">
    <source>
        <dbReference type="Proteomes" id="UP000828390"/>
    </source>
</evidence>
<dbReference type="PROSITE" id="PS50800">
    <property type="entry name" value="SAP"/>
    <property type="match status" value="1"/>
</dbReference>
<sequence length="213" mass="23290">MADNMEDFTKMKVADLKKLCKERGLAASGSKAELVERLRAPVATEAADSVLEESIDLKEKPKPEKVEVKKKPETKAPVSPPGESETKPVVAKISSSLTPAEKIKQRAERFGVVNEDMKKQLRAERFGASDASGKGASGGNVDVLKKRAERFGQVTASTLSKTEEEERIRKRKERFGEITSATNNAPKIAKISFNASAGDKDKLKKRAERFGMA</sequence>
<evidence type="ECO:0000256" key="2">
    <source>
        <dbReference type="ARBA" id="ARBA00046328"/>
    </source>
</evidence>
<dbReference type="SMART" id="SM00513">
    <property type="entry name" value="SAP"/>
    <property type="match status" value="1"/>
</dbReference>
<dbReference type="PANTHER" id="PTHR46551">
    <property type="entry name" value="SAP DOMAIN-CONTAINING RIBONUCLEOPROTEIN"/>
    <property type="match status" value="1"/>
</dbReference>
<dbReference type="GO" id="GO:0016973">
    <property type="term" value="P:poly(A)+ mRNA export from nucleus"/>
    <property type="evidence" value="ECO:0007669"/>
    <property type="project" value="TreeGrafter"/>
</dbReference>
<protein>
    <recommendedName>
        <fullName evidence="4">SAP domain-containing protein</fullName>
    </recommendedName>
</protein>
<dbReference type="GO" id="GO:0005634">
    <property type="term" value="C:nucleus"/>
    <property type="evidence" value="ECO:0007669"/>
    <property type="project" value="TreeGrafter"/>
</dbReference>
<dbReference type="AlphaFoldDB" id="A0A9D4J527"/>
<feature type="region of interest" description="Disordered" evidence="3">
    <location>
        <begin position="53"/>
        <end position="89"/>
    </location>
</feature>
<dbReference type="Pfam" id="PF02037">
    <property type="entry name" value="SAP"/>
    <property type="match status" value="1"/>
</dbReference>
<dbReference type="OrthoDB" id="5837849at2759"/>
<dbReference type="InterPro" id="IPR036361">
    <property type="entry name" value="SAP_dom_sf"/>
</dbReference>
<reference evidence="5" key="2">
    <citation type="submission" date="2020-11" db="EMBL/GenBank/DDBJ databases">
        <authorList>
            <person name="McCartney M.A."/>
            <person name="Auch B."/>
            <person name="Kono T."/>
            <person name="Mallez S."/>
            <person name="Becker A."/>
            <person name="Gohl D.M."/>
            <person name="Silverstein K.A.T."/>
            <person name="Koren S."/>
            <person name="Bechman K.B."/>
            <person name="Herman A."/>
            <person name="Abrahante J.E."/>
            <person name="Garbe J."/>
        </authorList>
    </citation>
    <scope>NUCLEOTIDE SEQUENCE</scope>
    <source>
        <strain evidence="5">Duluth1</strain>
        <tissue evidence="5">Whole animal</tissue>
    </source>
</reference>
<dbReference type="Gene3D" id="1.10.720.30">
    <property type="entry name" value="SAP domain"/>
    <property type="match status" value="1"/>
</dbReference>
<comment type="similarity">
    <text evidence="2">Belongs to the SAP domain-containing ribonucleoprotein family.</text>
</comment>
<proteinExistence type="inferred from homology"/>
<keyword evidence="6" id="KW-1185">Reference proteome</keyword>
<organism evidence="5 6">
    <name type="scientific">Dreissena polymorpha</name>
    <name type="common">Zebra mussel</name>
    <name type="synonym">Mytilus polymorpha</name>
    <dbReference type="NCBI Taxonomy" id="45954"/>
    <lineage>
        <taxon>Eukaryota</taxon>
        <taxon>Metazoa</taxon>
        <taxon>Spiralia</taxon>
        <taxon>Lophotrochozoa</taxon>
        <taxon>Mollusca</taxon>
        <taxon>Bivalvia</taxon>
        <taxon>Autobranchia</taxon>
        <taxon>Heteroconchia</taxon>
        <taxon>Euheterodonta</taxon>
        <taxon>Imparidentia</taxon>
        <taxon>Neoheterodontei</taxon>
        <taxon>Myida</taxon>
        <taxon>Dreissenoidea</taxon>
        <taxon>Dreissenidae</taxon>
        <taxon>Dreissena</taxon>
    </lineage>
</organism>
<evidence type="ECO:0000313" key="5">
    <source>
        <dbReference type="EMBL" id="KAH3795978.1"/>
    </source>
</evidence>